<protein>
    <submittedName>
        <fullName evidence="12">ABC-2 type transport system ATP-binding protein</fullName>
    </submittedName>
</protein>
<evidence type="ECO:0000259" key="11">
    <source>
        <dbReference type="PROSITE" id="PS50893"/>
    </source>
</evidence>
<evidence type="ECO:0000256" key="9">
    <source>
        <dbReference type="ARBA" id="ARBA00049985"/>
    </source>
</evidence>
<evidence type="ECO:0000256" key="6">
    <source>
        <dbReference type="ARBA" id="ARBA00022967"/>
    </source>
</evidence>
<evidence type="ECO:0000256" key="7">
    <source>
        <dbReference type="ARBA" id="ARBA00023136"/>
    </source>
</evidence>
<dbReference type="InterPro" id="IPR027417">
    <property type="entry name" value="P-loop_NTPase"/>
</dbReference>
<dbReference type="FunFam" id="3.40.50.300:FF:000589">
    <property type="entry name" value="ABC transporter, ATP-binding subunit"/>
    <property type="match status" value="1"/>
</dbReference>
<evidence type="ECO:0000256" key="4">
    <source>
        <dbReference type="ARBA" id="ARBA00022741"/>
    </source>
</evidence>
<evidence type="ECO:0000256" key="3">
    <source>
        <dbReference type="ARBA" id="ARBA00022475"/>
    </source>
</evidence>
<evidence type="ECO:0000256" key="8">
    <source>
        <dbReference type="ARBA" id="ARBA00023251"/>
    </source>
</evidence>
<keyword evidence="4" id="KW-0547">Nucleotide-binding</keyword>
<keyword evidence="5 12" id="KW-0067">ATP-binding</keyword>
<gene>
    <name evidence="12" type="ORF">B0I33_101295</name>
</gene>
<evidence type="ECO:0000256" key="2">
    <source>
        <dbReference type="ARBA" id="ARBA00022448"/>
    </source>
</evidence>
<sequence>MGTPDAAVVAEGVHKRFGATTALAGLDLTVPAGTVYGLLGPNGAGKSTAVRVFATLTRPDEGRAVVAGHDVVREADAVRRRIGLAGQHAAVDEDLTGRENLRIFGRLFHLGGPRARRRADELLERFGLADAGDRLVRTYSGGMRRRLDLLSSLLVSPAVLFLDEPTTGLDPRSRNEIWDAVRDLVADGTTVLLTTQYLDEADQLAQHIAVIDTGRVIATGSPDRLKARIGGRIDVVLADGADLGEAARVLSAIAAEGTRPDADPERRLVSVPVGADSVTLPDVVRRLDQEGVPAVDVGLRRPTLDEVFLTLTGRPAEPADPPGTATPALAGEVSR</sequence>
<dbReference type="GO" id="GO:0043215">
    <property type="term" value="P:daunorubicin transport"/>
    <property type="evidence" value="ECO:0007669"/>
    <property type="project" value="InterPro"/>
</dbReference>
<comment type="subcellular location">
    <subcellularLocation>
        <location evidence="1">Cell membrane</location>
        <topology evidence="1">Peripheral membrane protein</topology>
        <orientation evidence="1">Cytoplasmic side</orientation>
    </subcellularLocation>
</comment>
<dbReference type="Pfam" id="PF00005">
    <property type="entry name" value="ABC_tran"/>
    <property type="match status" value="1"/>
</dbReference>
<dbReference type="GO" id="GO:0016887">
    <property type="term" value="F:ATP hydrolysis activity"/>
    <property type="evidence" value="ECO:0007669"/>
    <property type="project" value="InterPro"/>
</dbReference>
<dbReference type="PROSITE" id="PS50893">
    <property type="entry name" value="ABC_TRANSPORTER_2"/>
    <property type="match status" value="1"/>
</dbReference>
<dbReference type="GO" id="GO:1900753">
    <property type="term" value="P:doxorubicin transport"/>
    <property type="evidence" value="ECO:0007669"/>
    <property type="project" value="InterPro"/>
</dbReference>
<keyword evidence="3" id="KW-1003">Cell membrane</keyword>
<feature type="domain" description="ABC transporter" evidence="11">
    <location>
        <begin position="8"/>
        <end position="238"/>
    </location>
</feature>
<dbReference type="GO" id="GO:0005886">
    <property type="term" value="C:plasma membrane"/>
    <property type="evidence" value="ECO:0007669"/>
    <property type="project" value="UniProtKB-SubCell"/>
</dbReference>
<accession>A0A2T0M351</accession>
<keyword evidence="6" id="KW-1278">Translocase</keyword>
<dbReference type="RefSeq" id="WP_106176650.1">
    <property type="nucleotide sequence ID" value="NZ_PVNH01000001.1"/>
</dbReference>
<evidence type="ECO:0000313" key="12">
    <source>
        <dbReference type="EMBL" id="PRX51142.1"/>
    </source>
</evidence>
<dbReference type="NCBIfam" id="TIGR01188">
    <property type="entry name" value="drrA"/>
    <property type="match status" value="1"/>
</dbReference>
<dbReference type="SUPFAM" id="SSF52540">
    <property type="entry name" value="P-loop containing nucleoside triphosphate hydrolases"/>
    <property type="match status" value="1"/>
</dbReference>
<dbReference type="EMBL" id="PVNH01000001">
    <property type="protein sequence ID" value="PRX51142.1"/>
    <property type="molecule type" value="Genomic_DNA"/>
</dbReference>
<dbReference type="SMART" id="SM00382">
    <property type="entry name" value="AAA"/>
    <property type="match status" value="1"/>
</dbReference>
<keyword evidence="13" id="KW-1185">Reference proteome</keyword>
<keyword evidence="7" id="KW-0472">Membrane</keyword>
<dbReference type="InterPro" id="IPR017871">
    <property type="entry name" value="ABC_transporter-like_CS"/>
</dbReference>
<evidence type="ECO:0000256" key="5">
    <source>
        <dbReference type="ARBA" id="ARBA00022840"/>
    </source>
</evidence>
<keyword evidence="2" id="KW-0813">Transport</keyword>
<comment type="similarity">
    <text evidence="9">Belongs to the ABC transporter superfamily. Drug exporter-1 (DrugE1) (TC 3.A.1.105) family.</text>
</comment>
<feature type="region of interest" description="Disordered" evidence="10">
    <location>
        <begin position="313"/>
        <end position="335"/>
    </location>
</feature>
<proteinExistence type="inferred from homology"/>
<name>A0A2T0M351_9PSEU</name>
<evidence type="ECO:0000256" key="1">
    <source>
        <dbReference type="ARBA" id="ARBA00004413"/>
    </source>
</evidence>
<dbReference type="Gene3D" id="3.40.50.300">
    <property type="entry name" value="P-loop containing nucleotide triphosphate hydrolases"/>
    <property type="match status" value="1"/>
</dbReference>
<reference evidence="12 13" key="1">
    <citation type="submission" date="2018-03" db="EMBL/GenBank/DDBJ databases">
        <title>Genomic Encyclopedia of Type Strains, Phase III (KMG-III): the genomes of soil and plant-associated and newly described type strains.</title>
        <authorList>
            <person name="Whitman W."/>
        </authorList>
    </citation>
    <scope>NUCLEOTIDE SEQUENCE [LARGE SCALE GENOMIC DNA]</scope>
    <source>
        <strain evidence="12 13">CGMCC 4.7125</strain>
    </source>
</reference>
<evidence type="ECO:0000313" key="13">
    <source>
        <dbReference type="Proteomes" id="UP000238362"/>
    </source>
</evidence>
<dbReference type="InterPro" id="IPR005894">
    <property type="entry name" value="DrrA"/>
</dbReference>
<dbReference type="PROSITE" id="PS00211">
    <property type="entry name" value="ABC_TRANSPORTER_1"/>
    <property type="match status" value="1"/>
</dbReference>
<evidence type="ECO:0000256" key="10">
    <source>
        <dbReference type="SAM" id="MobiDB-lite"/>
    </source>
</evidence>
<comment type="caution">
    <text evidence="12">The sequence shown here is derived from an EMBL/GenBank/DDBJ whole genome shotgun (WGS) entry which is preliminary data.</text>
</comment>
<dbReference type="GO" id="GO:0005524">
    <property type="term" value="F:ATP binding"/>
    <property type="evidence" value="ECO:0007669"/>
    <property type="project" value="UniProtKB-KW"/>
</dbReference>
<dbReference type="InterPro" id="IPR050763">
    <property type="entry name" value="ABC_transporter_ATP-binding"/>
</dbReference>
<dbReference type="OrthoDB" id="9804819at2"/>
<dbReference type="AlphaFoldDB" id="A0A2T0M351"/>
<dbReference type="Proteomes" id="UP000238362">
    <property type="component" value="Unassembled WGS sequence"/>
</dbReference>
<dbReference type="InterPro" id="IPR003593">
    <property type="entry name" value="AAA+_ATPase"/>
</dbReference>
<keyword evidence="8" id="KW-0046">Antibiotic resistance</keyword>
<dbReference type="PANTHER" id="PTHR42711">
    <property type="entry name" value="ABC TRANSPORTER ATP-BINDING PROTEIN"/>
    <property type="match status" value="1"/>
</dbReference>
<organism evidence="12 13">
    <name type="scientific">Prauserella shujinwangii</name>
    <dbReference type="NCBI Taxonomy" id="1453103"/>
    <lineage>
        <taxon>Bacteria</taxon>
        <taxon>Bacillati</taxon>
        <taxon>Actinomycetota</taxon>
        <taxon>Actinomycetes</taxon>
        <taxon>Pseudonocardiales</taxon>
        <taxon>Pseudonocardiaceae</taxon>
        <taxon>Prauserella</taxon>
    </lineage>
</organism>
<dbReference type="GO" id="GO:0046677">
    <property type="term" value="P:response to antibiotic"/>
    <property type="evidence" value="ECO:0007669"/>
    <property type="project" value="UniProtKB-KW"/>
</dbReference>
<dbReference type="PANTHER" id="PTHR42711:SF19">
    <property type="entry name" value="DOXORUBICIN RESISTANCE ATP-BINDING PROTEIN DRRA"/>
    <property type="match status" value="1"/>
</dbReference>
<dbReference type="InterPro" id="IPR003439">
    <property type="entry name" value="ABC_transporter-like_ATP-bd"/>
</dbReference>